<dbReference type="RefSeq" id="WP_131852496.1">
    <property type="nucleotide sequence ID" value="NZ_SKFH01000022.1"/>
</dbReference>
<protein>
    <submittedName>
        <fullName evidence="2">DUF1572 domain-containing protein</fullName>
    </submittedName>
</protein>
<evidence type="ECO:0000313" key="2">
    <source>
        <dbReference type="EMBL" id="TCZ69304.1"/>
    </source>
</evidence>
<organism evidence="2 3">
    <name type="scientific">Flaviaesturariibacter aridisoli</name>
    <dbReference type="NCBI Taxonomy" id="2545761"/>
    <lineage>
        <taxon>Bacteria</taxon>
        <taxon>Pseudomonadati</taxon>
        <taxon>Bacteroidota</taxon>
        <taxon>Chitinophagia</taxon>
        <taxon>Chitinophagales</taxon>
        <taxon>Chitinophagaceae</taxon>
        <taxon>Flaviaestuariibacter</taxon>
    </lineage>
</organism>
<dbReference type="InterPro" id="IPR034660">
    <property type="entry name" value="DinB/YfiT-like"/>
</dbReference>
<dbReference type="Proteomes" id="UP000295164">
    <property type="component" value="Unassembled WGS sequence"/>
</dbReference>
<evidence type="ECO:0000313" key="3">
    <source>
        <dbReference type="Proteomes" id="UP000295164"/>
    </source>
</evidence>
<name>A0A4V2WMG9_9BACT</name>
<dbReference type="InterPro" id="IPR024775">
    <property type="entry name" value="DinB-like"/>
</dbReference>
<feature type="domain" description="DinB-like" evidence="1">
    <location>
        <begin position="44"/>
        <end position="145"/>
    </location>
</feature>
<dbReference type="OrthoDB" id="9814103at2"/>
<dbReference type="AlphaFoldDB" id="A0A4V2WMG9"/>
<dbReference type="EMBL" id="SKFH01000022">
    <property type="protein sequence ID" value="TCZ69304.1"/>
    <property type="molecule type" value="Genomic_DNA"/>
</dbReference>
<sequence length="157" mass="17403">MTITQHIAQQVRQLYFGGNWTEVSLREVLAGVGWQEALAAGASANSIAALTYHIHYYVAIQRRVLEGGTLDGRDSDAFRHPPIASEGDWQALLARCWSDAEALAALVEDLPDSRLDETFVAEKYGSWYRNLLGMIEHSYYHLGQIVLLKKALAGTPS</sequence>
<dbReference type="SUPFAM" id="SSF109854">
    <property type="entry name" value="DinB/YfiT-like putative metalloenzymes"/>
    <property type="match status" value="1"/>
</dbReference>
<gene>
    <name evidence="2" type="ORF">E0486_12370</name>
</gene>
<evidence type="ECO:0000259" key="1">
    <source>
        <dbReference type="Pfam" id="PF12867"/>
    </source>
</evidence>
<keyword evidence="3" id="KW-1185">Reference proteome</keyword>
<dbReference type="Gene3D" id="1.20.120.450">
    <property type="entry name" value="dinb family like domain"/>
    <property type="match status" value="1"/>
</dbReference>
<accession>A0A4V2WMG9</accession>
<reference evidence="2 3" key="1">
    <citation type="submission" date="2019-03" db="EMBL/GenBank/DDBJ databases">
        <authorList>
            <person name="Kim M.K.M."/>
        </authorList>
    </citation>
    <scope>NUCLEOTIDE SEQUENCE [LARGE SCALE GENOMIC DNA]</scope>
    <source>
        <strain evidence="2 3">17J68-15</strain>
    </source>
</reference>
<comment type="caution">
    <text evidence="2">The sequence shown here is derived from an EMBL/GenBank/DDBJ whole genome shotgun (WGS) entry which is preliminary data.</text>
</comment>
<proteinExistence type="predicted"/>
<dbReference type="Pfam" id="PF12867">
    <property type="entry name" value="DinB_2"/>
    <property type="match status" value="1"/>
</dbReference>